<dbReference type="Pfam" id="PF00149">
    <property type="entry name" value="Metallophos"/>
    <property type="match status" value="1"/>
</dbReference>
<dbReference type="RefSeq" id="WP_303542262.1">
    <property type="nucleotide sequence ID" value="NZ_JAUOTP010000004.1"/>
</dbReference>
<keyword evidence="2" id="KW-0378">Hydrolase</keyword>
<keyword evidence="7" id="KW-1185">Reference proteome</keyword>
<evidence type="ECO:0000313" key="6">
    <source>
        <dbReference type="EMBL" id="MDO6414777.1"/>
    </source>
</evidence>
<dbReference type="InterPro" id="IPR029052">
    <property type="entry name" value="Metallo-depent_PP-like"/>
</dbReference>
<dbReference type="InterPro" id="IPR004843">
    <property type="entry name" value="Calcineurin-like_PHP"/>
</dbReference>
<protein>
    <submittedName>
        <fullName evidence="6">Metallophosphoesterase</fullName>
    </submittedName>
</protein>
<keyword evidence="1" id="KW-0479">Metal-binding</keyword>
<dbReference type="SUPFAM" id="SSF56300">
    <property type="entry name" value="Metallo-dependent phosphatases"/>
    <property type="match status" value="1"/>
</dbReference>
<evidence type="ECO:0000256" key="1">
    <source>
        <dbReference type="ARBA" id="ARBA00022723"/>
    </source>
</evidence>
<evidence type="ECO:0000259" key="5">
    <source>
        <dbReference type="Pfam" id="PF00149"/>
    </source>
</evidence>
<reference evidence="6" key="1">
    <citation type="submission" date="2023-07" db="EMBL/GenBank/DDBJ databases">
        <authorList>
            <person name="Kim M."/>
        </authorList>
    </citation>
    <scope>NUCLEOTIDE SEQUENCE</scope>
    <source>
        <strain evidence="6">BIUV-7</strain>
    </source>
</reference>
<gene>
    <name evidence="6" type="ORF">Q4F19_10340</name>
</gene>
<comment type="caution">
    <text evidence="6">The sequence shown here is derived from an EMBL/GenBank/DDBJ whole genome shotgun (WGS) entry which is preliminary data.</text>
</comment>
<dbReference type="EMBL" id="JAUOTP010000004">
    <property type="protein sequence ID" value="MDO6414777.1"/>
    <property type="molecule type" value="Genomic_DNA"/>
</dbReference>
<dbReference type="InterPro" id="IPR042283">
    <property type="entry name" value="GpdQ_catalytic"/>
</dbReference>
<organism evidence="6 7">
    <name type="scientific">Sphingomonas natans</name>
    <dbReference type="NCBI Taxonomy" id="3063330"/>
    <lineage>
        <taxon>Bacteria</taxon>
        <taxon>Pseudomonadati</taxon>
        <taxon>Pseudomonadota</taxon>
        <taxon>Alphaproteobacteria</taxon>
        <taxon>Sphingomonadales</taxon>
        <taxon>Sphingomonadaceae</taxon>
        <taxon>Sphingomonas</taxon>
    </lineage>
</organism>
<name>A0ABT8Y9W7_9SPHN</name>
<dbReference type="InterPro" id="IPR050884">
    <property type="entry name" value="CNP_phosphodiesterase-III"/>
</dbReference>
<evidence type="ECO:0000256" key="2">
    <source>
        <dbReference type="ARBA" id="ARBA00022801"/>
    </source>
</evidence>
<dbReference type="PANTHER" id="PTHR42988:SF2">
    <property type="entry name" value="CYCLIC NUCLEOTIDE PHOSPHODIESTERASE CBUA0032-RELATED"/>
    <property type="match status" value="1"/>
</dbReference>
<evidence type="ECO:0000256" key="3">
    <source>
        <dbReference type="ARBA" id="ARBA00023004"/>
    </source>
</evidence>
<dbReference type="PANTHER" id="PTHR42988">
    <property type="entry name" value="PHOSPHOHYDROLASE"/>
    <property type="match status" value="1"/>
</dbReference>
<evidence type="ECO:0000256" key="4">
    <source>
        <dbReference type="ARBA" id="ARBA00025742"/>
    </source>
</evidence>
<proteinExistence type="inferred from homology"/>
<dbReference type="Gene3D" id="3.60.21.40">
    <property type="entry name" value="GpdQ, catalytic alpha/beta sandwich domain"/>
    <property type="match status" value="1"/>
</dbReference>
<dbReference type="InterPro" id="IPR042281">
    <property type="entry name" value="GpdQ_beta-strand"/>
</dbReference>
<evidence type="ECO:0000313" key="7">
    <source>
        <dbReference type="Proteomes" id="UP001169764"/>
    </source>
</evidence>
<dbReference type="Gene3D" id="3.30.750.180">
    <property type="entry name" value="GpdQ, beta-strand dimerisation domain"/>
    <property type="match status" value="1"/>
</dbReference>
<keyword evidence="3" id="KW-0408">Iron</keyword>
<sequence length="281" mass="30554">MLIAQISDLHIGFERAHPDEPNLRRLNRVLDRILALDPLPDLLIASGDLTEYGDAESYTVLAKALARCPMPVHLMAGNHDLRGPLAQVFPDAPMPDGFLQHVIEGTDLRLILLDTLEEGRHGGAFCEIRAAWLAARLAEAPDRPTLVFLHHPPQSVGIPWMDPAPTEPWIARLNAAIAGHAQVIGLVSGHVHRSSHTSWSKLPLIICPSTAPEVSLVLTPIDAAHPDDRPLIEDGDPGFALHCWHGDRLTTLFGGCPPQVLASYTDKLQPMIASMLAERAG</sequence>
<feature type="domain" description="Calcineurin-like phosphoesterase" evidence="5">
    <location>
        <begin position="1"/>
        <end position="193"/>
    </location>
</feature>
<comment type="similarity">
    <text evidence="4">Belongs to the cyclic nucleotide phosphodiesterase class-III family.</text>
</comment>
<accession>A0ABT8Y9W7</accession>
<dbReference type="Proteomes" id="UP001169764">
    <property type="component" value="Unassembled WGS sequence"/>
</dbReference>